<evidence type="ECO:0000256" key="1">
    <source>
        <dbReference type="SAM" id="MobiDB-lite"/>
    </source>
</evidence>
<feature type="region of interest" description="Disordered" evidence="1">
    <location>
        <begin position="127"/>
        <end position="173"/>
    </location>
</feature>
<dbReference type="AlphaFoldDB" id="A0A3A3Z307"/>
<name>A0A3A3Z307_9ACTN</name>
<dbReference type="Proteomes" id="UP000265614">
    <property type="component" value="Unassembled WGS sequence"/>
</dbReference>
<gene>
    <name evidence="2" type="ORF">D5H78_13610</name>
</gene>
<proteinExistence type="predicted"/>
<reference evidence="2 3" key="1">
    <citation type="submission" date="2018-09" db="EMBL/GenBank/DDBJ databases">
        <title>YIM 75000 draft genome.</title>
        <authorList>
            <person name="Tang S."/>
            <person name="Feng Y."/>
        </authorList>
    </citation>
    <scope>NUCLEOTIDE SEQUENCE [LARGE SCALE GENOMIC DNA]</scope>
    <source>
        <strain evidence="2 3">YIM 75000</strain>
    </source>
</reference>
<evidence type="ECO:0000313" key="3">
    <source>
        <dbReference type="Proteomes" id="UP000265614"/>
    </source>
</evidence>
<dbReference type="EMBL" id="QZEZ01000006">
    <property type="protein sequence ID" value="RJK94841.1"/>
    <property type="molecule type" value="Genomic_DNA"/>
</dbReference>
<comment type="caution">
    <text evidence="2">The sequence shown here is derived from an EMBL/GenBank/DDBJ whole genome shotgun (WGS) entry which is preliminary data.</text>
</comment>
<feature type="compositionally biased region" description="Low complexity" evidence="1">
    <location>
        <begin position="147"/>
        <end position="165"/>
    </location>
</feature>
<organism evidence="2 3">
    <name type="scientific">Vallicoccus soli</name>
    <dbReference type="NCBI Taxonomy" id="2339232"/>
    <lineage>
        <taxon>Bacteria</taxon>
        <taxon>Bacillati</taxon>
        <taxon>Actinomycetota</taxon>
        <taxon>Actinomycetes</taxon>
        <taxon>Motilibacterales</taxon>
        <taxon>Vallicoccaceae</taxon>
        <taxon>Vallicoccus</taxon>
    </lineage>
</organism>
<feature type="compositionally biased region" description="Low complexity" evidence="1">
    <location>
        <begin position="1"/>
        <end position="30"/>
    </location>
</feature>
<accession>A0A3A3Z307</accession>
<keyword evidence="3" id="KW-1185">Reference proteome</keyword>
<feature type="region of interest" description="Disordered" evidence="1">
    <location>
        <begin position="1"/>
        <end position="32"/>
    </location>
</feature>
<sequence length="197" mass="20247">MTSAPTTSAVVAPTTAGRSPGARSYASSRAAARHFTGRMRTSTRNAAPSGTRLESHGLTRRMEMFASTLRTTTCQASPSRTCWTNRPRCVGVGRVQSTTARTATVTAPSSRTATSRRSVTRIPASVMASSAKPGTIAMTPPKSAPRTPITGTATSPAATATSPASLRRPRRTSGCATTAVAMVLAAAKSANGTLPKP</sequence>
<protein>
    <submittedName>
        <fullName evidence="2">Uncharacterized protein</fullName>
    </submittedName>
</protein>
<evidence type="ECO:0000313" key="2">
    <source>
        <dbReference type="EMBL" id="RJK94841.1"/>
    </source>
</evidence>